<dbReference type="PANTHER" id="PTHR43806:SF11">
    <property type="entry name" value="CEREVISIN-RELATED"/>
    <property type="match status" value="1"/>
</dbReference>
<dbReference type="Gene3D" id="3.40.50.200">
    <property type="entry name" value="Peptidase S8/S53 domain"/>
    <property type="match status" value="2"/>
</dbReference>
<evidence type="ECO:0000259" key="8">
    <source>
        <dbReference type="Pfam" id="PF00082"/>
    </source>
</evidence>
<evidence type="ECO:0000256" key="3">
    <source>
        <dbReference type="ARBA" id="ARBA00022801"/>
    </source>
</evidence>
<evidence type="ECO:0000256" key="6">
    <source>
        <dbReference type="RuleBase" id="RU003355"/>
    </source>
</evidence>
<dbReference type="InterPro" id="IPR000209">
    <property type="entry name" value="Peptidase_S8/S53_dom"/>
</dbReference>
<dbReference type="Proteomes" id="UP001575181">
    <property type="component" value="Unassembled WGS sequence"/>
</dbReference>
<dbReference type="PROSITE" id="PS00136">
    <property type="entry name" value="SUBTILASE_ASP"/>
    <property type="match status" value="1"/>
</dbReference>
<dbReference type="Pfam" id="PF22148">
    <property type="entry name" value="Fervidolysin_NPro-like"/>
    <property type="match status" value="1"/>
</dbReference>
<dbReference type="EMBL" id="JBGUAW010000005">
    <property type="protein sequence ID" value="MFA9460905.1"/>
    <property type="molecule type" value="Genomic_DNA"/>
</dbReference>
<dbReference type="InterPro" id="IPR022398">
    <property type="entry name" value="Peptidase_S8_His-AS"/>
</dbReference>
<sequence length="636" mass="66212">MLRRFLLCACALVLSPLSPQPAPAAAAVSSGPGRYAPDEVLVRFREATSPAAQDRTVAAHGGMLVTDGEAHGAYQRIKLGKGQSVRDAVALYEAQQEVVAAQPNYRFYPSRLPDDPRLDDQWALVNSANPDFDINAEAAWEQRTDCSTVTVAVIDTGINYAHADLAGNMWDGGGQAPNHGYDFYDEDEDPMATDGLIHGTHVAGIIAAGGDNGTGTTGVCWRARVMALRALGPGGGTTSTVTQSIYWAVDHGADIINMSLGGSYFDQAQKDAIGYAGEHGVLVVAAAGNAGSDLSIRPHYPCSFDNPNLLCIAAVDANFQRTSFSNHGSEDVDIAAPGTSILSSVSGPFTDLDPGTWSMEGDWGTEWCALGHWYKKALTLPGGTCTGTGSYANDLDDQATRTVDLSDPNLLGAGYSLSVNLDTERNTDYLESWHAPGRGDPVDSSGNPDFRLSGNRSGWELDAGLGDCLGDACTLALHFRSDSSVTDSGVAAFPVRVRKSLRGTTTVARMNGTSMATPFVAGLAALLRAAEPGAEPSALRNAILDGGRQIAGLEDYTATGAVIDAKGSLDRIRSVSGSETGGGSNGGGGGGCALAPYPAGGKDPVLPLLVAWAGGILLLRARRLRGPPHPEPPSDP</sequence>
<feature type="domain" description="Fervidolysin-like N-terminal prodomain" evidence="9">
    <location>
        <begin position="22"/>
        <end position="104"/>
    </location>
</feature>
<dbReference type="InterPro" id="IPR036852">
    <property type="entry name" value="Peptidase_S8/S53_dom_sf"/>
</dbReference>
<feature type="signal peptide" evidence="7">
    <location>
        <begin position="1"/>
        <end position="24"/>
    </location>
</feature>
<comment type="similarity">
    <text evidence="1 5 6">Belongs to the peptidase S8 family.</text>
</comment>
<accession>A0ABV4TWI8</accession>
<evidence type="ECO:0000256" key="4">
    <source>
        <dbReference type="ARBA" id="ARBA00022825"/>
    </source>
</evidence>
<keyword evidence="11" id="KW-1185">Reference proteome</keyword>
<comment type="caution">
    <text evidence="10">The sequence shown here is derived from an EMBL/GenBank/DDBJ whole genome shotgun (WGS) entry which is preliminary data.</text>
</comment>
<evidence type="ECO:0000256" key="1">
    <source>
        <dbReference type="ARBA" id="ARBA00011073"/>
    </source>
</evidence>
<protein>
    <submittedName>
        <fullName evidence="10">S8 family serine peptidase</fullName>
    </submittedName>
</protein>
<evidence type="ECO:0000259" key="9">
    <source>
        <dbReference type="Pfam" id="PF22148"/>
    </source>
</evidence>
<evidence type="ECO:0000313" key="10">
    <source>
        <dbReference type="EMBL" id="MFA9460905.1"/>
    </source>
</evidence>
<dbReference type="InterPro" id="IPR050131">
    <property type="entry name" value="Peptidase_S8_subtilisin-like"/>
</dbReference>
<feature type="domain" description="Peptidase S8/S53" evidence="8">
    <location>
        <begin position="148"/>
        <end position="345"/>
    </location>
</feature>
<keyword evidence="3 5" id="KW-0378">Hydrolase</keyword>
<dbReference type="PROSITE" id="PS00137">
    <property type="entry name" value="SUBTILASE_HIS"/>
    <property type="match status" value="1"/>
</dbReference>
<gene>
    <name evidence="10" type="ORF">ACERLL_08715</name>
</gene>
<organism evidence="10 11">
    <name type="scientific">Thiohalorhabdus methylotrophus</name>
    <dbReference type="NCBI Taxonomy" id="3242694"/>
    <lineage>
        <taxon>Bacteria</taxon>
        <taxon>Pseudomonadati</taxon>
        <taxon>Pseudomonadota</taxon>
        <taxon>Gammaproteobacteria</taxon>
        <taxon>Thiohalorhabdales</taxon>
        <taxon>Thiohalorhabdaceae</taxon>
        <taxon>Thiohalorhabdus</taxon>
    </lineage>
</organism>
<dbReference type="PROSITE" id="PS51892">
    <property type="entry name" value="SUBTILASE"/>
    <property type="match status" value="1"/>
</dbReference>
<evidence type="ECO:0000256" key="5">
    <source>
        <dbReference type="PROSITE-ProRule" id="PRU01240"/>
    </source>
</evidence>
<dbReference type="RefSeq" id="WP_373655689.1">
    <property type="nucleotide sequence ID" value="NZ_JBGUAW010000005.1"/>
</dbReference>
<proteinExistence type="inferred from homology"/>
<feature type="active site" description="Charge relay system" evidence="5">
    <location>
        <position position="198"/>
    </location>
</feature>
<dbReference type="InterPro" id="IPR054399">
    <property type="entry name" value="Fervidolysin-like_N_prodom"/>
</dbReference>
<reference evidence="10 11" key="1">
    <citation type="submission" date="2024-08" db="EMBL/GenBank/DDBJ databases">
        <title>Whole-genome sequencing of halo(alkali)philic microorganisms from hypersaline lakes.</title>
        <authorList>
            <person name="Sorokin D.Y."/>
            <person name="Merkel A.Y."/>
            <person name="Messina E."/>
            <person name="Yakimov M."/>
        </authorList>
    </citation>
    <scope>NUCLEOTIDE SEQUENCE [LARGE SCALE GENOMIC DNA]</scope>
    <source>
        <strain evidence="10 11">Cl-TMA</strain>
    </source>
</reference>
<feature type="chain" id="PRO_5047144494" evidence="7">
    <location>
        <begin position="25"/>
        <end position="636"/>
    </location>
</feature>
<feature type="active site" description="Charge relay system" evidence="5">
    <location>
        <position position="514"/>
    </location>
</feature>
<dbReference type="InterPro" id="IPR023827">
    <property type="entry name" value="Peptidase_S8_Asp-AS"/>
</dbReference>
<dbReference type="InterPro" id="IPR015500">
    <property type="entry name" value="Peptidase_S8_subtilisin-rel"/>
</dbReference>
<evidence type="ECO:0000313" key="11">
    <source>
        <dbReference type="Proteomes" id="UP001575181"/>
    </source>
</evidence>
<feature type="active site" description="Charge relay system" evidence="5">
    <location>
        <position position="155"/>
    </location>
</feature>
<evidence type="ECO:0000256" key="7">
    <source>
        <dbReference type="SAM" id="SignalP"/>
    </source>
</evidence>
<evidence type="ECO:0000256" key="2">
    <source>
        <dbReference type="ARBA" id="ARBA00022670"/>
    </source>
</evidence>
<name>A0ABV4TWI8_9GAMM</name>
<dbReference type="PANTHER" id="PTHR43806">
    <property type="entry name" value="PEPTIDASE S8"/>
    <property type="match status" value="1"/>
</dbReference>
<feature type="domain" description="Peptidase S8/S53" evidence="8">
    <location>
        <begin position="500"/>
        <end position="545"/>
    </location>
</feature>
<dbReference type="SUPFAM" id="SSF52743">
    <property type="entry name" value="Subtilisin-like"/>
    <property type="match status" value="1"/>
</dbReference>
<dbReference type="Pfam" id="PF00082">
    <property type="entry name" value="Peptidase_S8"/>
    <property type="match status" value="2"/>
</dbReference>
<keyword evidence="4 5" id="KW-0720">Serine protease</keyword>
<dbReference type="PRINTS" id="PR00723">
    <property type="entry name" value="SUBTILISIN"/>
</dbReference>
<dbReference type="InterPro" id="IPR023828">
    <property type="entry name" value="Peptidase_S8_Ser-AS"/>
</dbReference>
<keyword evidence="2 5" id="KW-0645">Protease</keyword>
<dbReference type="PROSITE" id="PS00138">
    <property type="entry name" value="SUBTILASE_SER"/>
    <property type="match status" value="1"/>
</dbReference>
<keyword evidence="7" id="KW-0732">Signal</keyword>